<accession>D1PKY3</accession>
<proteinExistence type="predicted"/>
<dbReference type="AlphaFoldDB" id="D1PKY3"/>
<name>D1PKY3_9FIRM</name>
<evidence type="ECO:0000313" key="2">
    <source>
        <dbReference type="Proteomes" id="UP000003438"/>
    </source>
</evidence>
<organism evidence="1 2">
    <name type="scientific">Subdoligranulum variabile DSM 15176</name>
    <dbReference type="NCBI Taxonomy" id="411471"/>
    <lineage>
        <taxon>Bacteria</taxon>
        <taxon>Bacillati</taxon>
        <taxon>Bacillota</taxon>
        <taxon>Clostridia</taxon>
        <taxon>Eubacteriales</taxon>
        <taxon>Oscillospiraceae</taxon>
        <taxon>Subdoligranulum</taxon>
    </lineage>
</organism>
<dbReference type="HOGENOM" id="CLU_3085465_0_0_9"/>
<protein>
    <submittedName>
        <fullName evidence="1">Uncharacterized protein</fullName>
    </submittedName>
</protein>
<sequence length="52" mass="6337">MVFSPAYLCILLFLQPVIPKRAAEPFVRQLHWQRNSVYNRVRLLTLQRKRRL</sequence>
<dbReference type="STRING" id="411471.SUBVAR_05018"/>
<evidence type="ECO:0000313" key="1">
    <source>
        <dbReference type="EMBL" id="EFB76641.1"/>
    </source>
</evidence>
<keyword evidence="2" id="KW-1185">Reference proteome</keyword>
<reference evidence="1" key="1">
    <citation type="submission" date="2009-12" db="EMBL/GenBank/DDBJ databases">
        <authorList>
            <person name="Weinstock G."/>
            <person name="Sodergren E."/>
            <person name="Clifton S."/>
            <person name="Fulton L."/>
            <person name="Fulton B."/>
            <person name="Courtney L."/>
            <person name="Fronick C."/>
            <person name="Harrison M."/>
            <person name="Strong C."/>
            <person name="Farmer C."/>
            <person name="Delahaunty K."/>
            <person name="Markovic C."/>
            <person name="Hall O."/>
            <person name="Minx P."/>
            <person name="Tomlinson C."/>
            <person name="Mitreva M."/>
            <person name="Nelson J."/>
            <person name="Hou S."/>
            <person name="Wollam A."/>
            <person name="Pepin K.H."/>
            <person name="Johnson M."/>
            <person name="Bhonagiri V."/>
            <person name="Nash W.E."/>
            <person name="Warren W."/>
            <person name="Chinwalla A."/>
            <person name="Mardis E.R."/>
            <person name="Wilson R.K."/>
        </authorList>
    </citation>
    <scope>NUCLEOTIDE SEQUENCE [LARGE SCALE GENOMIC DNA]</scope>
    <source>
        <strain evidence="1">DSM 15176</strain>
    </source>
</reference>
<gene>
    <name evidence="1" type="ORF">SUBVAR_05018</name>
</gene>
<dbReference type="Proteomes" id="UP000003438">
    <property type="component" value="Unassembled WGS sequence"/>
</dbReference>
<dbReference type="EMBL" id="ACBY02000020">
    <property type="protein sequence ID" value="EFB76641.1"/>
    <property type="molecule type" value="Genomic_DNA"/>
</dbReference>
<comment type="caution">
    <text evidence="1">The sequence shown here is derived from an EMBL/GenBank/DDBJ whole genome shotgun (WGS) entry which is preliminary data.</text>
</comment>